<sequence>MLSYKGNITRELVAKRTLLETVRQIDKRRREIDTSTAIFSISYEKISKKHKQRKKMSTKMKLLRSSERIMEEQLDDLLESAEMYIDTAMKNVCSRCGTTTAVAPSFATATTTHGADLPINLPPFSKRWMAIPPGRKQTPTDHSFGDERKRCEKRLIVEQIGRYDGSRFVPNFSGKPLFWTSKGTNLGSKTCCLLDYLYKRGFRDLGTVNAAMSSRLVESISLKLASEDNDNNEIISHIERQDINTSILLS</sequence>
<dbReference type="AlphaFoldDB" id="A0AAE1FLZ5"/>
<gene>
    <name evidence="1" type="ORF">Pcinc_020663</name>
</gene>
<keyword evidence="2" id="KW-1185">Reference proteome</keyword>
<comment type="caution">
    <text evidence="1">The sequence shown here is derived from an EMBL/GenBank/DDBJ whole genome shotgun (WGS) entry which is preliminary data.</text>
</comment>
<evidence type="ECO:0000313" key="1">
    <source>
        <dbReference type="EMBL" id="KAK3874368.1"/>
    </source>
</evidence>
<reference evidence="1" key="1">
    <citation type="submission" date="2023-10" db="EMBL/GenBank/DDBJ databases">
        <title>Genome assemblies of two species of porcelain crab, Petrolisthes cinctipes and Petrolisthes manimaculis (Anomura: Porcellanidae).</title>
        <authorList>
            <person name="Angst P."/>
        </authorList>
    </citation>
    <scope>NUCLEOTIDE SEQUENCE</scope>
    <source>
        <strain evidence="1">PB745_01</strain>
        <tissue evidence="1">Gill</tissue>
    </source>
</reference>
<organism evidence="1 2">
    <name type="scientific">Petrolisthes cinctipes</name>
    <name type="common">Flat porcelain crab</name>
    <dbReference type="NCBI Taxonomy" id="88211"/>
    <lineage>
        <taxon>Eukaryota</taxon>
        <taxon>Metazoa</taxon>
        <taxon>Ecdysozoa</taxon>
        <taxon>Arthropoda</taxon>
        <taxon>Crustacea</taxon>
        <taxon>Multicrustacea</taxon>
        <taxon>Malacostraca</taxon>
        <taxon>Eumalacostraca</taxon>
        <taxon>Eucarida</taxon>
        <taxon>Decapoda</taxon>
        <taxon>Pleocyemata</taxon>
        <taxon>Anomura</taxon>
        <taxon>Galatheoidea</taxon>
        <taxon>Porcellanidae</taxon>
        <taxon>Petrolisthes</taxon>
    </lineage>
</organism>
<dbReference type="Proteomes" id="UP001286313">
    <property type="component" value="Unassembled WGS sequence"/>
</dbReference>
<name>A0AAE1FLZ5_PETCI</name>
<evidence type="ECO:0000313" key="2">
    <source>
        <dbReference type="Proteomes" id="UP001286313"/>
    </source>
</evidence>
<protein>
    <submittedName>
        <fullName evidence="1">Uncharacterized protein</fullName>
    </submittedName>
</protein>
<proteinExistence type="predicted"/>
<dbReference type="EMBL" id="JAWQEG010002105">
    <property type="protein sequence ID" value="KAK3874368.1"/>
    <property type="molecule type" value="Genomic_DNA"/>
</dbReference>
<accession>A0AAE1FLZ5</accession>